<dbReference type="AlphaFoldDB" id="A0A9P0TS38"/>
<gene>
    <name evidence="1" type="ORF">PIBRA_LOCUS10271</name>
</gene>
<organism evidence="1 2">
    <name type="scientific">Pieris brassicae</name>
    <name type="common">White butterfly</name>
    <name type="synonym">Large white butterfly</name>
    <dbReference type="NCBI Taxonomy" id="7116"/>
    <lineage>
        <taxon>Eukaryota</taxon>
        <taxon>Metazoa</taxon>
        <taxon>Ecdysozoa</taxon>
        <taxon>Arthropoda</taxon>
        <taxon>Hexapoda</taxon>
        <taxon>Insecta</taxon>
        <taxon>Pterygota</taxon>
        <taxon>Neoptera</taxon>
        <taxon>Endopterygota</taxon>
        <taxon>Lepidoptera</taxon>
        <taxon>Glossata</taxon>
        <taxon>Ditrysia</taxon>
        <taxon>Papilionoidea</taxon>
        <taxon>Pieridae</taxon>
        <taxon>Pierinae</taxon>
        <taxon>Pieris</taxon>
    </lineage>
</organism>
<evidence type="ECO:0000313" key="1">
    <source>
        <dbReference type="EMBL" id="CAH4034051.1"/>
    </source>
</evidence>
<dbReference type="EMBL" id="CALOZG010000035">
    <property type="protein sequence ID" value="CAH4034051.1"/>
    <property type="molecule type" value="Genomic_DNA"/>
</dbReference>
<comment type="caution">
    <text evidence="1">The sequence shown here is derived from an EMBL/GenBank/DDBJ whole genome shotgun (WGS) entry which is preliminary data.</text>
</comment>
<dbReference type="Proteomes" id="UP001152562">
    <property type="component" value="Unassembled WGS sequence"/>
</dbReference>
<protein>
    <submittedName>
        <fullName evidence="1">Uncharacterized protein</fullName>
    </submittedName>
</protein>
<name>A0A9P0TS38_PIEBR</name>
<sequence length="86" mass="9822">MCQTTKQPLITSYLDQGCSERLRPFVILCCCVGCQHRPLRYCRYGHDGVDITATASCYRAAAAGSCNKTYSRFYRRSGYRTIHKRS</sequence>
<keyword evidence="2" id="KW-1185">Reference proteome</keyword>
<reference evidence="1" key="1">
    <citation type="submission" date="2022-05" db="EMBL/GenBank/DDBJ databases">
        <authorList>
            <person name="Okamura Y."/>
        </authorList>
    </citation>
    <scope>NUCLEOTIDE SEQUENCE</scope>
</reference>
<accession>A0A9P0TS38</accession>
<proteinExistence type="predicted"/>
<evidence type="ECO:0000313" key="2">
    <source>
        <dbReference type="Proteomes" id="UP001152562"/>
    </source>
</evidence>